<evidence type="ECO:0000256" key="8">
    <source>
        <dbReference type="ARBA" id="ARBA00022989"/>
    </source>
</evidence>
<dbReference type="InterPro" id="IPR025770">
    <property type="entry name" value="PPMT_MeTrfase"/>
</dbReference>
<proteinExistence type="inferred from homology"/>
<keyword evidence="10" id="KW-0256">Endoplasmic reticulum</keyword>
<evidence type="ECO:0000256" key="6">
    <source>
        <dbReference type="ARBA" id="ARBA00022691"/>
    </source>
</evidence>
<evidence type="ECO:0000313" key="12">
    <source>
        <dbReference type="Proteomes" id="UP001153678"/>
    </source>
</evidence>
<dbReference type="Gene3D" id="1.20.120.1630">
    <property type="match status" value="1"/>
</dbReference>
<keyword evidence="12" id="KW-1185">Reference proteome</keyword>
<dbReference type="AlphaFoldDB" id="A0A9W4SKC4"/>
<name>A0A9W4SKC4_9GLOM</name>
<sequence length="230" mass="26692">MSNAQQESLILDGRHTPQNISLYSFCFGIAFGGCLAIGYFSDTIPQLGIFLAALALFHELEYMMTALFKPDIISLDSRYLFTICNSIIPKGISEFLIELYLFPNIKSFRFLRYIGFVVMVIGQTVRSLAMWRAKSNFSHTIVYHKKQDHILVTNGVYAYLRHPSYFGFYWWAVGTQILLCNPICIFGFLYALHRFFKARINEEEPLLIDFFGKDYVEYKMKTPTYIPLID</sequence>
<protein>
    <recommendedName>
        <fullName evidence="3 10">Protein-S-isoprenylcysteine O-methyltransferase</fullName>
        <ecNumber evidence="3 10">2.1.1.100</ecNumber>
    </recommendedName>
</protein>
<dbReference type="GO" id="GO:0004671">
    <property type="term" value="F:protein C-terminal S-isoprenylcysteine carboxyl O-methyltransferase activity"/>
    <property type="evidence" value="ECO:0007669"/>
    <property type="project" value="UniProtKB-EC"/>
</dbReference>
<comment type="subcellular location">
    <subcellularLocation>
        <location evidence="10">Endoplasmic reticulum membrane</location>
        <topology evidence="10">Multi-pass membrane protein</topology>
    </subcellularLocation>
    <subcellularLocation>
        <location evidence="1">Membrane</location>
        <topology evidence="1">Multi-pass membrane protein</topology>
    </subcellularLocation>
</comment>
<reference evidence="11" key="1">
    <citation type="submission" date="2022-08" db="EMBL/GenBank/DDBJ databases">
        <authorList>
            <person name="Kallberg Y."/>
            <person name="Tangrot J."/>
            <person name="Rosling A."/>
        </authorList>
    </citation>
    <scope>NUCLEOTIDE SEQUENCE</scope>
    <source>
        <strain evidence="11">Wild A</strain>
    </source>
</reference>
<evidence type="ECO:0000256" key="1">
    <source>
        <dbReference type="ARBA" id="ARBA00004141"/>
    </source>
</evidence>
<evidence type="ECO:0000256" key="9">
    <source>
        <dbReference type="ARBA" id="ARBA00023136"/>
    </source>
</evidence>
<dbReference type="Pfam" id="PF04140">
    <property type="entry name" value="ICMT"/>
    <property type="match status" value="1"/>
</dbReference>
<feature type="transmembrane region" description="Helical" evidence="10">
    <location>
        <begin position="168"/>
        <end position="192"/>
    </location>
</feature>
<dbReference type="PANTHER" id="PTHR12714:SF9">
    <property type="entry name" value="PROTEIN-S-ISOPRENYLCYSTEINE O-METHYLTRANSFERASE"/>
    <property type="match status" value="1"/>
</dbReference>
<evidence type="ECO:0000256" key="10">
    <source>
        <dbReference type="RuleBase" id="RU362022"/>
    </source>
</evidence>
<comment type="caution">
    <text evidence="11">The sequence shown here is derived from an EMBL/GenBank/DDBJ whole genome shotgun (WGS) entry which is preliminary data.</text>
</comment>
<dbReference type="EMBL" id="CAMKVN010001019">
    <property type="protein sequence ID" value="CAI2173109.1"/>
    <property type="molecule type" value="Genomic_DNA"/>
</dbReference>
<keyword evidence="7 10" id="KW-0812">Transmembrane</keyword>
<evidence type="ECO:0000256" key="3">
    <source>
        <dbReference type="ARBA" id="ARBA00012151"/>
    </source>
</evidence>
<comment type="similarity">
    <text evidence="2 10">Belongs to the class VI-like SAM-binding methyltransferase superfamily. Isoprenylcysteine carboxyl methyltransferase family.</text>
</comment>
<keyword evidence="6 10" id="KW-0949">S-adenosyl-L-methionine</keyword>
<dbReference type="InterPro" id="IPR007269">
    <property type="entry name" value="ICMT_MeTrfase"/>
</dbReference>
<dbReference type="Proteomes" id="UP001153678">
    <property type="component" value="Unassembled WGS sequence"/>
</dbReference>
<evidence type="ECO:0000313" key="11">
    <source>
        <dbReference type="EMBL" id="CAI2173109.1"/>
    </source>
</evidence>
<keyword evidence="8 10" id="KW-1133">Transmembrane helix</keyword>
<evidence type="ECO:0000256" key="7">
    <source>
        <dbReference type="ARBA" id="ARBA00022692"/>
    </source>
</evidence>
<comment type="catalytic activity">
    <reaction evidence="10">
        <text>[protein]-C-terminal S-[(2E,6E)-farnesyl]-L-cysteine + S-adenosyl-L-methionine = [protein]-C-terminal S-[(2E,6E)-farnesyl]-L-cysteine methyl ester + S-adenosyl-L-homocysteine</text>
        <dbReference type="Rhea" id="RHEA:21672"/>
        <dbReference type="Rhea" id="RHEA-COMP:12125"/>
        <dbReference type="Rhea" id="RHEA-COMP:12126"/>
        <dbReference type="ChEBI" id="CHEBI:57856"/>
        <dbReference type="ChEBI" id="CHEBI:59789"/>
        <dbReference type="ChEBI" id="CHEBI:90510"/>
        <dbReference type="ChEBI" id="CHEBI:90511"/>
        <dbReference type="EC" id="2.1.1.100"/>
    </reaction>
</comment>
<dbReference type="GO" id="GO:0032259">
    <property type="term" value="P:methylation"/>
    <property type="evidence" value="ECO:0007669"/>
    <property type="project" value="UniProtKB-KW"/>
</dbReference>
<keyword evidence="4 10" id="KW-0489">Methyltransferase</keyword>
<evidence type="ECO:0000256" key="4">
    <source>
        <dbReference type="ARBA" id="ARBA00022603"/>
    </source>
</evidence>
<dbReference type="PANTHER" id="PTHR12714">
    <property type="entry name" value="PROTEIN-S ISOPRENYLCYSTEINE O-METHYLTRANSFERASE"/>
    <property type="match status" value="1"/>
</dbReference>
<accession>A0A9W4SKC4</accession>
<organism evidence="11 12">
    <name type="scientific">Funneliformis geosporum</name>
    <dbReference type="NCBI Taxonomy" id="1117311"/>
    <lineage>
        <taxon>Eukaryota</taxon>
        <taxon>Fungi</taxon>
        <taxon>Fungi incertae sedis</taxon>
        <taxon>Mucoromycota</taxon>
        <taxon>Glomeromycotina</taxon>
        <taxon>Glomeromycetes</taxon>
        <taxon>Glomerales</taxon>
        <taxon>Glomeraceae</taxon>
        <taxon>Funneliformis</taxon>
    </lineage>
</organism>
<feature type="transmembrane region" description="Helical" evidence="10">
    <location>
        <begin position="20"/>
        <end position="41"/>
    </location>
</feature>
<gene>
    <name evidence="11" type="ORF">FWILDA_LOCUS5920</name>
</gene>
<feature type="transmembrane region" description="Helical" evidence="10">
    <location>
        <begin position="110"/>
        <end position="129"/>
    </location>
</feature>
<dbReference type="GO" id="GO:0005789">
    <property type="term" value="C:endoplasmic reticulum membrane"/>
    <property type="evidence" value="ECO:0007669"/>
    <property type="project" value="UniProtKB-SubCell"/>
</dbReference>
<evidence type="ECO:0000256" key="5">
    <source>
        <dbReference type="ARBA" id="ARBA00022679"/>
    </source>
</evidence>
<dbReference type="OrthoDB" id="422086at2759"/>
<dbReference type="EC" id="2.1.1.100" evidence="3 10"/>
<keyword evidence="5" id="KW-0808">Transferase</keyword>
<evidence type="ECO:0000256" key="2">
    <source>
        <dbReference type="ARBA" id="ARBA00009140"/>
    </source>
</evidence>
<keyword evidence="9 10" id="KW-0472">Membrane</keyword>
<dbReference type="PROSITE" id="PS51564">
    <property type="entry name" value="SAM_ICMT"/>
    <property type="match status" value="1"/>
</dbReference>
<feature type="transmembrane region" description="Helical" evidence="10">
    <location>
        <begin position="47"/>
        <end position="68"/>
    </location>
</feature>